<dbReference type="InterPro" id="IPR013830">
    <property type="entry name" value="SGNH_hydro"/>
</dbReference>
<reference evidence="6" key="1">
    <citation type="submission" date="2017-05" db="EMBL/GenBank/DDBJ databases">
        <authorList>
            <person name="Barney B.M."/>
        </authorList>
    </citation>
    <scope>NUCLEOTIDE SEQUENCE [LARGE SCALE GENOMIC DNA]</scope>
    <source>
        <strain evidence="6">PSBB022</strain>
    </source>
</reference>
<feature type="domain" description="SGNH hydrolase-type esterase" evidence="4">
    <location>
        <begin position="300"/>
        <end position="505"/>
    </location>
</feature>
<sequence>MKINNLTRCILQRVSWFFFLLISTAVCADDIGPNKTSKTKIFIAGDSTAATYSQPDQQGWGALLGDYVDATKAEVINRARGGRSSRTFIAEGLWQALIDEVSAGDIVIIQFGHNDASPINDTTRARGTLPGIGTEAITINNLLTQQQETVYTFGHYIRKMVKDVRAKNATPILMSLTQRNLWQAGKLERNGSYGRWAYELALELNTHFVDLNNLVADKLEALGTEKTAALYPKDQTHFNQQGAQLHAETALAAFKGLRPLFNELLLNDLLNEKGAAVAADEMTWLRLPIPANNNLRSVVLIGDSTVRNGGGIGGNGEWGWGDFLQPHLNSKKINVVNRAVGGLSSRTFYTGGYWRRTLNMMRPGDVLVMQFGHNDNAPINDNSRARGTLKGVADNYEKIENQLTGKLETVYSYGGYLRKFIGEARARGIITVVCSPVPRKIWEGKKIARAQDSYPDWARQVALQSGSAFIDLNTVIAAEYEQLGAKKVDALFADKHTHTSKAGAELNAGFVAAELKPLLGI</sequence>
<name>A0A266Q4J9_9GAMM</name>
<evidence type="ECO:0000313" key="5">
    <source>
        <dbReference type="EMBL" id="OZY84556.1"/>
    </source>
</evidence>
<dbReference type="PANTHER" id="PTHR43695">
    <property type="entry name" value="PUTATIVE (AFU_ORTHOLOGUE AFUA_2G17250)-RELATED"/>
    <property type="match status" value="1"/>
</dbReference>
<dbReference type="Pfam" id="PF13472">
    <property type="entry name" value="Lipase_GDSL_2"/>
    <property type="match status" value="2"/>
</dbReference>
<protein>
    <submittedName>
        <fullName evidence="5">GDSL family lipase</fullName>
    </submittedName>
</protein>
<feature type="signal peptide" evidence="3">
    <location>
        <begin position="1"/>
        <end position="28"/>
    </location>
</feature>
<dbReference type="InterPro" id="IPR036514">
    <property type="entry name" value="SGNH_hydro_sf"/>
</dbReference>
<proteinExistence type="inferred from homology"/>
<evidence type="ECO:0000256" key="2">
    <source>
        <dbReference type="ARBA" id="ARBA00022801"/>
    </source>
</evidence>
<keyword evidence="6" id="KW-1185">Reference proteome</keyword>
<evidence type="ECO:0000259" key="4">
    <source>
        <dbReference type="Pfam" id="PF13472"/>
    </source>
</evidence>
<dbReference type="AlphaFoldDB" id="A0A266Q4J9"/>
<evidence type="ECO:0000313" key="6">
    <source>
        <dbReference type="Proteomes" id="UP000216101"/>
    </source>
</evidence>
<feature type="chain" id="PRO_5012311797" evidence="3">
    <location>
        <begin position="29"/>
        <end position="521"/>
    </location>
</feature>
<dbReference type="EMBL" id="NHNI01000002">
    <property type="protein sequence ID" value="OZY84556.1"/>
    <property type="molecule type" value="Genomic_DNA"/>
</dbReference>
<evidence type="ECO:0000256" key="3">
    <source>
        <dbReference type="SAM" id="SignalP"/>
    </source>
</evidence>
<dbReference type="InterPro" id="IPR037459">
    <property type="entry name" value="RhgT-like"/>
</dbReference>
<feature type="domain" description="SGNH hydrolase-type esterase" evidence="4">
    <location>
        <begin position="45"/>
        <end position="245"/>
    </location>
</feature>
<dbReference type="CDD" id="cd01821">
    <property type="entry name" value="Rhamnogalacturan_acetylesterase_like"/>
    <property type="match status" value="1"/>
</dbReference>
<organism evidence="5 6">
    <name type="scientific">Cellvibrio mixtus</name>
    <dbReference type="NCBI Taxonomy" id="39650"/>
    <lineage>
        <taxon>Bacteria</taxon>
        <taxon>Pseudomonadati</taxon>
        <taxon>Pseudomonadota</taxon>
        <taxon>Gammaproteobacteria</taxon>
        <taxon>Cellvibrionales</taxon>
        <taxon>Cellvibrionaceae</taxon>
        <taxon>Cellvibrio</taxon>
    </lineage>
</organism>
<dbReference type="Proteomes" id="UP000216101">
    <property type="component" value="Unassembled WGS sequence"/>
</dbReference>
<keyword evidence="3" id="KW-0732">Signal</keyword>
<comment type="caution">
    <text evidence="5">The sequence shown here is derived from an EMBL/GenBank/DDBJ whole genome shotgun (WGS) entry which is preliminary data.</text>
</comment>
<dbReference type="RefSeq" id="WP_094985602.1">
    <property type="nucleotide sequence ID" value="NZ_NHNI01000002.1"/>
</dbReference>
<dbReference type="GO" id="GO:0016788">
    <property type="term" value="F:hydrolase activity, acting on ester bonds"/>
    <property type="evidence" value="ECO:0007669"/>
    <property type="project" value="UniProtKB-ARBA"/>
</dbReference>
<keyword evidence="2" id="KW-0378">Hydrolase</keyword>
<dbReference type="Gene3D" id="3.40.50.1110">
    <property type="entry name" value="SGNH hydrolase"/>
    <property type="match status" value="2"/>
</dbReference>
<accession>A0A266Q4J9</accession>
<evidence type="ECO:0000256" key="1">
    <source>
        <dbReference type="ARBA" id="ARBA00008668"/>
    </source>
</evidence>
<dbReference type="PANTHER" id="PTHR43695:SF1">
    <property type="entry name" value="RHAMNOGALACTURONAN ACETYLESTERASE"/>
    <property type="match status" value="1"/>
</dbReference>
<gene>
    <name evidence="5" type="ORF">CBP51_15290</name>
</gene>
<dbReference type="SUPFAM" id="SSF52266">
    <property type="entry name" value="SGNH hydrolase"/>
    <property type="match status" value="2"/>
</dbReference>
<comment type="similarity">
    <text evidence="1">Belongs to the 'GDSL' lipolytic enzyme family.</text>
</comment>